<dbReference type="AlphaFoldDB" id="A0AAD3SZ93"/>
<name>A0AAD3SZ93_NEPGR</name>
<proteinExistence type="inferred from homology"/>
<dbReference type="EMBL" id="BSYO01000020">
    <property type="protein sequence ID" value="GMH19444.1"/>
    <property type="molecule type" value="Genomic_DNA"/>
</dbReference>
<dbReference type="PANTHER" id="PTHR36049">
    <property type="entry name" value="TRANSMEMBRANE PROTEIN"/>
    <property type="match status" value="1"/>
</dbReference>
<comment type="caution">
    <text evidence="6">The sequence shown here is derived from an EMBL/GenBank/DDBJ whole genome shotgun (WGS) entry which is preliminary data.</text>
</comment>
<accession>A0AAD3SZ93</accession>
<dbReference type="GO" id="GO:0009536">
    <property type="term" value="C:plastid"/>
    <property type="evidence" value="ECO:0007669"/>
    <property type="project" value="UniProtKB-SubCell"/>
</dbReference>
<feature type="transmembrane region" description="Helical" evidence="5">
    <location>
        <begin position="141"/>
        <end position="157"/>
    </location>
</feature>
<dbReference type="PANTHER" id="PTHR36049:SF3">
    <property type="match status" value="1"/>
</dbReference>
<evidence type="ECO:0000256" key="1">
    <source>
        <dbReference type="ARBA" id="ARBA00004474"/>
    </source>
</evidence>
<reference evidence="6" key="1">
    <citation type="submission" date="2023-05" db="EMBL/GenBank/DDBJ databases">
        <title>Nepenthes gracilis genome sequencing.</title>
        <authorList>
            <person name="Fukushima K."/>
        </authorList>
    </citation>
    <scope>NUCLEOTIDE SEQUENCE</scope>
    <source>
        <strain evidence="6">SING2019-196</strain>
    </source>
</reference>
<evidence type="ECO:0000256" key="5">
    <source>
        <dbReference type="SAM" id="Phobius"/>
    </source>
</evidence>
<keyword evidence="4" id="KW-0934">Plastid</keyword>
<dbReference type="InterPro" id="IPR008470">
    <property type="entry name" value="Uncharacterised_Ycf33"/>
</dbReference>
<keyword evidence="5" id="KW-1133">Transmembrane helix</keyword>
<keyword evidence="5" id="KW-0812">Transmembrane</keyword>
<feature type="transmembrane region" description="Helical" evidence="5">
    <location>
        <begin position="99"/>
        <end position="117"/>
    </location>
</feature>
<organism evidence="6 7">
    <name type="scientific">Nepenthes gracilis</name>
    <name type="common">Slender pitcher plant</name>
    <dbReference type="NCBI Taxonomy" id="150966"/>
    <lineage>
        <taxon>Eukaryota</taxon>
        <taxon>Viridiplantae</taxon>
        <taxon>Streptophyta</taxon>
        <taxon>Embryophyta</taxon>
        <taxon>Tracheophyta</taxon>
        <taxon>Spermatophyta</taxon>
        <taxon>Magnoliopsida</taxon>
        <taxon>eudicotyledons</taxon>
        <taxon>Gunneridae</taxon>
        <taxon>Pentapetalae</taxon>
        <taxon>Caryophyllales</taxon>
        <taxon>Nepenthaceae</taxon>
        <taxon>Nepenthes</taxon>
    </lineage>
</organism>
<keyword evidence="7" id="KW-1185">Reference proteome</keyword>
<evidence type="ECO:0000256" key="2">
    <source>
        <dbReference type="ARBA" id="ARBA00010985"/>
    </source>
</evidence>
<comment type="subcellular location">
    <subcellularLocation>
        <location evidence="1">Plastid</location>
    </subcellularLocation>
</comment>
<feature type="transmembrane region" description="Helical" evidence="5">
    <location>
        <begin position="169"/>
        <end position="194"/>
    </location>
</feature>
<protein>
    <recommendedName>
        <fullName evidence="3">Uncharacterized protein ycf33</fullName>
    </recommendedName>
</protein>
<keyword evidence="5" id="KW-0472">Membrane</keyword>
<dbReference type="Proteomes" id="UP001279734">
    <property type="component" value="Unassembled WGS sequence"/>
</dbReference>
<evidence type="ECO:0000313" key="7">
    <source>
        <dbReference type="Proteomes" id="UP001279734"/>
    </source>
</evidence>
<evidence type="ECO:0000256" key="4">
    <source>
        <dbReference type="ARBA" id="ARBA00022640"/>
    </source>
</evidence>
<sequence length="203" mass="22708">MKALQQKKTMKASILESQFNFPKKFNETPAKIPFLNHKSPTPHLKRPPNSLPPPFLSSKNRALSAQILKNPRKNIHRVIREKPLKEDDTNDSANGYSRIVIIGAVSLGSVLLFMGLGEQKAFAWGPEGPLMEEFWDNMRRYALYVLTVSTGVAYAVFQPVYELLKNPMSAILVLTIIAGSIFIVSQVLSAMVGVSDFSYDYGY</sequence>
<evidence type="ECO:0000313" key="6">
    <source>
        <dbReference type="EMBL" id="GMH19444.1"/>
    </source>
</evidence>
<dbReference type="Pfam" id="PF05421">
    <property type="entry name" value="DUF751"/>
    <property type="match status" value="1"/>
</dbReference>
<comment type="similarity">
    <text evidence="2">Belongs to the ycf33 family.</text>
</comment>
<gene>
    <name evidence="6" type="ORF">Nepgr_021285</name>
</gene>
<evidence type="ECO:0000256" key="3">
    <source>
        <dbReference type="ARBA" id="ARBA00021584"/>
    </source>
</evidence>